<evidence type="ECO:0000313" key="5">
    <source>
        <dbReference type="Proteomes" id="UP000183245"/>
    </source>
</evidence>
<dbReference type="Gene3D" id="3.30.70.2390">
    <property type="match status" value="1"/>
</dbReference>
<evidence type="ECO:0000256" key="2">
    <source>
        <dbReference type="SAM" id="Phobius"/>
    </source>
</evidence>
<keyword evidence="2" id="KW-0812">Transmembrane</keyword>
<gene>
    <name evidence="4" type="ORF">AUK40_05425</name>
</gene>
<evidence type="ECO:0000259" key="3">
    <source>
        <dbReference type="Pfam" id="PF13399"/>
    </source>
</evidence>
<reference evidence="4 5" key="1">
    <citation type="journal article" date="2016" name="Environ. Microbiol.">
        <title>Genomic resolution of a cold subsurface aquifer community provides metabolic insights for novel microbes adapted to high CO concentrations.</title>
        <authorList>
            <person name="Probst A.J."/>
            <person name="Castelle C.J."/>
            <person name="Singh A."/>
            <person name="Brown C.T."/>
            <person name="Anantharaman K."/>
            <person name="Sharon I."/>
            <person name="Hug L.A."/>
            <person name="Burstein D."/>
            <person name="Emerson J.B."/>
            <person name="Thomas B.C."/>
            <person name="Banfield J.F."/>
        </authorList>
    </citation>
    <scope>NUCLEOTIDE SEQUENCE [LARGE SCALE GENOMIC DNA]</scope>
    <source>
        <strain evidence="4">CG2_30_54_11</strain>
    </source>
</reference>
<comment type="caution">
    <text evidence="4">The sequence shown here is derived from an EMBL/GenBank/DDBJ whole genome shotgun (WGS) entry which is preliminary data.</text>
</comment>
<keyword evidence="2" id="KW-1133">Transmembrane helix</keyword>
<proteinExistence type="predicted"/>
<dbReference type="STRING" id="1817892.AUK40_05425"/>
<feature type="domain" description="LytR/CpsA/Psr regulator C-terminal" evidence="3">
    <location>
        <begin position="122"/>
        <end position="207"/>
    </location>
</feature>
<sequence length="214" mass="22787">MTQVSMIKVNKKAKKVYRQEVLHRGLFGVLLVVALAVGVVAGGFFFPAVRTASSLEPDTPGDRSAISAAERSADQQSDETEATFLSVDASPPPAAEAPVPAPVEEQPATTITETTDPADISMIILNGSGIDGEAGRFAEYAEGKGVSVVGTANARQWDHEETEIYFSEDNAEKAKLVMELLGKQYPWIMYTEALDGRDADIVIVLGTTSPLQGS</sequence>
<dbReference type="Pfam" id="PF13399">
    <property type="entry name" value="LytR_C"/>
    <property type="match status" value="1"/>
</dbReference>
<dbReference type="EMBL" id="MNZT01000096">
    <property type="protein sequence ID" value="OIP96000.1"/>
    <property type="molecule type" value="Genomic_DNA"/>
</dbReference>
<protein>
    <recommendedName>
        <fullName evidence="3">LytR/CpsA/Psr regulator C-terminal domain-containing protein</fullName>
    </recommendedName>
</protein>
<name>A0A1J5IXL4_9BACT</name>
<dbReference type="AlphaFoldDB" id="A0A1J5IXL4"/>
<feature type="region of interest" description="Disordered" evidence="1">
    <location>
        <begin position="52"/>
        <end position="115"/>
    </location>
</feature>
<evidence type="ECO:0000256" key="1">
    <source>
        <dbReference type="SAM" id="MobiDB-lite"/>
    </source>
</evidence>
<evidence type="ECO:0000313" key="4">
    <source>
        <dbReference type="EMBL" id="OIP96000.1"/>
    </source>
</evidence>
<accession>A0A1J5IXL4</accession>
<feature type="compositionally biased region" description="Pro residues" evidence="1">
    <location>
        <begin position="90"/>
        <end position="101"/>
    </location>
</feature>
<dbReference type="InterPro" id="IPR027381">
    <property type="entry name" value="LytR/CpsA/Psr_C"/>
</dbReference>
<organism evidence="4 5">
    <name type="scientific">Candidatus Wirthbacteria bacterium CG2_30_54_11</name>
    <dbReference type="NCBI Taxonomy" id="1817892"/>
    <lineage>
        <taxon>Bacteria</taxon>
        <taxon>Candidatus Wirthbacteria</taxon>
    </lineage>
</organism>
<feature type="transmembrane region" description="Helical" evidence="2">
    <location>
        <begin position="21"/>
        <end position="46"/>
    </location>
</feature>
<dbReference type="Proteomes" id="UP000183245">
    <property type="component" value="Unassembled WGS sequence"/>
</dbReference>
<keyword evidence="2" id="KW-0472">Membrane</keyword>